<accession>A0A6H0XYU7</accession>
<name>A0A6H0XYU7_9PEZI</name>
<gene>
    <name evidence="1" type="ORF">AMS68_005373</name>
</gene>
<evidence type="ECO:0000313" key="2">
    <source>
        <dbReference type="Proteomes" id="UP000503462"/>
    </source>
</evidence>
<protein>
    <submittedName>
        <fullName evidence="1">Uncharacterized protein</fullName>
    </submittedName>
</protein>
<dbReference type="EMBL" id="CP051141">
    <property type="protein sequence ID" value="QIW99855.1"/>
    <property type="molecule type" value="Genomic_DNA"/>
</dbReference>
<dbReference type="AlphaFoldDB" id="A0A6H0XYU7"/>
<keyword evidence="2" id="KW-1185">Reference proteome</keyword>
<sequence length="301" mass="35156">MATMTGNSGSSEPVEALALARAIHLQEQEEEMEPAEFQQYLSEYMSATNGTMIPSYREHVENPQGSIKFMEFALEIRHKVYDMSIGEVIYANSTVYDHEELDELPHESIAFGKDWHYHKKPAGALKNLLSVSKSVRFEILDHTIKTRVFLFGDIYGFLTFFRRPILCLPSFPHPWMNIRKINIMLFREGVQLLPLSHHLVDLSLEEGEDHETMPTHDLQTFKWNLYHLRLDEFKLTIRDGFALVGTAPIARWIDNGLLQDMSRWINRFNYPLQFRNGHRNCIEVEFLDDLHGYPQSYCFDI</sequence>
<proteinExistence type="predicted"/>
<reference evidence="1 2" key="1">
    <citation type="journal article" date="2016" name="Sci. Rep.">
        <title>Peltaster fructicola genome reveals evolution from an invasive phytopathogen to an ectophytic parasite.</title>
        <authorList>
            <person name="Xu C."/>
            <person name="Chen H."/>
            <person name="Gleason M.L."/>
            <person name="Xu J.R."/>
            <person name="Liu H."/>
            <person name="Zhang R."/>
            <person name="Sun G."/>
        </authorList>
    </citation>
    <scope>NUCLEOTIDE SEQUENCE [LARGE SCALE GENOMIC DNA]</scope>
    <source>
        <strain evidence="1 2">LNHT1506</strain>
    </source>
</reference>
<dbReference type="Proteomes" id="UP000503462">
    <property type="component" value="Chromosome 3"/>
</dbReference>
<organism evidence="1 2">
    <name type="scientific">Peltaster fructicola</name>
    <dbReference type="NCBI Taxonomy" id="286661"/>
    <lineage>
        <taxon>Eukaryota</taxon>
        <taxon>Fungi</taxon>
        <taxon>Dikarya</taxon>
        <taxon>Ascomycota</taxon>
        <taxon>Pezizomycotina</taxon>
        <taxon>Dothideomycetes</taxon>
        <taxon>Dothideomycetes incertae sedis</taxon>
        <taxon>Peltaster</taxon>
    </lineage>
</organism>
<evidence type="ECO:0000313" key="1">
    <source>
        <dbReference type="EMBL" id="QIW99855.1"/>
    </source>
</evidence>